<proteinExistence type="predicted"/>
<name>A0A7W8DPH1_9BACT</name>
<evidence type="ECO:0000313" key="4">
    <source>
        <dbReference type="Proteomes" id="UP000534294"/>
    </source>
</evidence>
<evidence type="ECO:0008006" key="5">
    <source>
        <dbReference type="Google" id="ProtNLM"/>
    </source>
</evidence>
<organism evidence="3 4">
    <name type="scientific">Prosthecobacter dejongeii</name>
    <dbReference type="NCBI Taxonomy" id="48465"/>
    <lineage>
        <taxon>Bacteria</taxon>
        <taxon>Pseudomonadati</taxon>
        <taxon>Verrucomicrobiota</taxon>
        <taxon>Verrucomicrobiia</taxon>
        <taxon>Verrucomicrobiales</taxon>
        <taxon>Verrucomicrobiaceae</taxon>
        <taxon>Prosthecobacter</taxon>
    </lineage>
</organism>
<dbReference type="EMBL" id="JACHIF010000002">
    <property type="protein sequence ID" value="MBB5036921.1"/>
    <property type="molecule type" value="Genomic_DNA"/>
</dbReference>
<reference evidence="3 4" key="1">
    <citation type="submission" date="2020-08" db="EMBL/GenBank/DDBJ databases">
        <title>Genomic Encyclopedia of Type Strains, Phase IV (KMG-IV): sequencing the most valuable type-strain genomes for metagenomic binning, comparative biology and taxonomic classification.</title>
        <authorList>
            <person name="Goeker M."/>
        </authorList>
    </citation>
    <scope>NUCLEOTIDE SEQUENCE [LARGE SCALE GENOMIC DNA]</scope>
    <source>
        <strain evidence="3 4">DSM 12251</strain>
    </source>
</reference>
<dbReference type="RefSeq" id="WP_184206312.1">
    <property type="nucleotide sequence ID" value="NZ_JACHIF010000002.1"/>
</dbReference>
<feature type="region of interest" description="Disordered" evidence="1">
    <location>
        <begin position="159"/>
        <end position="248"/>
    </location>
</feature>
<feature type="chain" id="PRO_5031249270" description="Pilus formation protein N-terminal domain-containing protein" evidence="2">
    <location>
        <begin position="20"/>
        <end position="248"/>
    </location>
</feature>
<accession>A0A7W8DPH1</accession>
<dbReference type="Proteomes" id="UP000534294">
    <property type="component" value="Unassembled WGS sequence"/>
</dbReference>
<keyword evidence="4" id="KW-1185">Reference proteome</keyword>
<feature type="region of interest" description="Disordered" evidence="1">
    <location>
        <begin position="46"/>
        <end position="67"/>
    </location>
</feature>
<sequence>MKRIFIFMFLMLSSLEIHAQEEAEGEGTERVQYALILPEEKTPEMVKPEENNPFEAATDGRVDDEGDTEENQVRDMLLRMPVGGAVTGTRGIRVMLGGMRLETGMDVPSVIPDQQVLLKVKSITSSAIELVWVEKKPTGLPPKLLVIPMDGSPTVRYRMPASPDAGAAEGGSMGTMRRPDVSALPPRAEDAPTVARAQPAEEKAMSSPPAAPAAPSAAKKPASAPPSSDAPSASVLRMLFGNHAPVAK</sequence>
<gene>
    <name evidence="3" type="ORF">HNQ64_001163</name>
</gene>
<dbReference type="AlphaFoldDB" id="A0A7W8DPH1"/>
<feature type="signal peptide" evidence="2">
    <location>
        <begin position="1"/>
        <end position="19"/>
    </location>
</feature>
<evidence type="ECO:0000256" key="2">
    <source>
        <dbReference type="SAM" id="SignalP"/>
    </source>
</evidence>
<protein>
    <recommendedName>
        <fullName evidence="5">Pilus formation protein N-terminal domain-containing protein</fullName>
    </recommendedName>
</protein>
<keyword evidence="2" id="KW-0732">Signal</keyword>
<comment type="caution">
    <text evidence="3">The sequence shown here is derived from an EMBL/GenBank/DDBJ whole genome shotgun (WGS) entry which is preliminary data.</text>
</comment>
<feature type="compositionally biased region" description="Low complexity" evidence="1">
    <location>
        <begin position="205"/>
        <end position="234"/>
    </location>
</feature>
<evidence type="ECO:0000313" key="3">
    <source>
        <dbReference type="EMBL" id="MBB5036921.1"/>
    </source>
</evidence>
<evidence type="ECO:0000256" key="1">
    <source>
        <dbReference type="SAM" id="MobiDB-lite"/>
    </source>
</evidence>